<dbReference type="InterPro" id="IPR050898">
    <property type="entry name" value="Plant_acyltransferase"/>
</dbReference>
<evidence type="ECO:0000256" key="2">
    <source>
        <dbReference type="ARBA" id="ARBA00022679"/>
    </source>
</evidence>
<protein>
    <submittedName>
        <fullName evidence="3">Uncharacterized protein</fullName>
    </submittedName>
</protein>
<dbReference type="Gene3D" id="3.30.559.10">
    <property type="entry name" value="Chloramphenicol acetyltransferase-like domain"/>
    <property type="match status" value="1"/>
</dbReference>
<evidence type="ECO:0000313" key="3">
    <source>
        <dbReference type="EMBL" id="KAK8532194.1"/>
    </source>
</evidence>
<sequence>MALLPLPLPLTSPVFTICRHKPELVVPARPTPRECILLSDIDSQEGLRCQMPGVHFYSRNSSMQGKDPAKVIREALGQALVFNYPFAGRLREAPNSKLMVDCNAEGPTIHNFPDQDVGLICIANARSKFNPQVPLGYYGNAIGYGAALTTAGKLCQNPVENAVELVKEAKATVTEEHMRSMIDMLVIKDGPLAWDLGAGFLSGPGDGNLCQGDAWLVELQGRC</sequence>
<comment type="caution">
    <text evidence="3">The sequence shown here is derived from an EMBL/GenBank/DDBJ whole genome shotgun (WGS) entry which is preliminary data.</text>
</comment>
<name>A0ABR2D8Z3_9ROSI</name>
<dbReference type="PANTHER" id="PTHR31147:SF66">
    <property type="entry name" value="OS05G0315700 PROTEIN"/>
    <property type="match status" value="1"/>
</dbReference>
<accession>A0ABR2D8Z3</accession>
<dbReference type="EMBL" id="JBBPBM010000034">
    <property type="protein sequence ID" value="KAK8532194.1"/>
    <property type="molecule type" value="Genomic_DNA"/>
</dbReference>
<proteinExistence type="inferred from homology"/>
<dbReference type="PANTHER" id="PTHR31147">
    <property type="entry name" value="ACYL TRANSFERASE 4"/>
    <property type="match status" value="1"/>
</dbReference>
<reference evidence="3 4" key="1">
    <citation type="journal article" date="2024" name="G3 (Bethesda)">
        <title>Genome assembly of Hibiscus sabdariffa L. provides insights into metabolisms of medicinal natural products.</title>
        <authorList>
            <person name="Kim T."/>
        </authorList>
    </citation>
    <scope>NUCLEOTIDE SEQUENCE [LARGE SCALE GENOMIC DNA]</scope>
    <source>
        <strain evidence="3">TK-2024</strain>
        <tissue evidence="3">Old leaves</tissue>
    </source>
</reference>
<dbReference type="Pfam" id="PF02458">
    <property type="entry name" value="Transferase"/>
    <property type="match status" value="2"/>
</dbReference>
<dbReference type="InterPro" id="IPR023213">
    <property type="entry name" value="CAT-like_dom_sf"/>
</dbReference>
<keyword evidence="4" id="KW-1185">Reference proteome</keyword>
<organism evidence="3 4">
    <name type="scientific">Hibiscus sabdariffa</name>
    <name type="common">roselle</name>
    <dbReference type="NCBI Taxonomy" id="183260"/>
    <lineage>
        <taxon>Eukaryota</taxon>
        <taxon>Viridiplantae</taxon>
        <taxon>Streptophyta</taxon>
        <taxon>Embryophyta</taxon>
        <taxon>Tracheophyta</taxon>
        <taxon>Spermatophyta</taxon>
        <taxon>Magnoliopsida</taxon>
        <taxon>eudicotyledons</taxon>
        <taxon>Gunneridae</taxon>
        <taxon>Pentapetalae</taxon>
        <taxon>rosids</taxon>
        <taxon>malvids</taxon>
        <taxon>Malvales</taxon>
        <taxon>Malvaceae</taxon>
        <taxon>Malvoideae</taxon>
        <taxon>Hibiscus</taxon>
    </lineage>
</organism>
<comment type="similarity">
    <text evidence="1">Belongs to the plant acyltransferase family.</text>
</comment>
<evidence type="ECO:0000313" key="4">
    <source>
        <dbReference type="Proteomes" id="UP001472677"/>
    </source>
</evidence>
<gene>
    <name evidence="3" type="ORF">V6N12_053640</name>
</gene>
<dbReference type="Proteomes" id="UP001472677">
    <property type="component" value="Unassembled WGS sequence"/>
</dbReference>
<keyword evidence="2" id="KW-0808">Transferase</keyword>
<evidence type="ECO:0000256" key="1">
    <source>
        <dbReference type="ARBA" id="ARBA00009861"/>
    </source>
</evidence>